<dbReference type="InterPro" id="IPR002213">
    <property type="entry name" value="UDP_glucos_trans"/>
</dbReference>
<dbReference type="EMBL" id="SPHZ02000001">
    <property type="protein sequence ID" value="KAF0934087.1"/>
    <property type="molecule type" value="Genomic_DNA"/>
</dbReference>
<proteinExistence type="predicted"/>
<name>A0A6G1FAZ1_9ORYZ</name>
<dbReference type="PANTHER" id="PTHR48049">
    <property type="entry name" value="GLYCOSYLTRANSFERASE"/>
    <property type="match status" value="1"/>
</dbReference>
<dbReference type="Gene3D" id="3.40.50.2000">
    <property type="entry name" value="Glycogen Phosphorylase B"/>
    <property type="match status" value="1"/>
</dbReference>
<dbReference type="InterPro" id="IPR050481">
    <property type="entry name" value="UDP-glycosyltransf_plant"/>
</dbReference>
<dbReference type="Pfam" id="PF00201">
    <property type="entry name" value="UDPGT"/>
    <property type="match status" value="1"/>
</dbReference>
<organism evidence="2 3">
    <name type="scientific">Oryza meyeriana var. granulata</name>
    <dbReference type="NCBI Taxonomy" id="110450"/>
    <lineage>
        <taxon>Eukaryota</taxon>
        <taxon>Viridiplantae</taxon>
        <taxon>Streptophyta</taxon>
        <taxon>Embryophyta</taxon>
        <taxon>Tracheophyta</taxon>
        <taxon>Spermatophyta</taxon>
        <taxon>Magnoliopsida</taxon>
        <taxon>Liliopsida</taxon>
        <taxon>Poales</taxon>
        <taxon>Poaceae</taxon>
        <taxon>BOP clade</taxon>
        <taxon>Oryzoideae</taxon>
        <taxon>Oryzeae</taxon>
        <taxon>Oryzinae</taxon>
        <taxon>Oryza</taxon>
        <taxon>Oryza meyeriana</taxon>
    </lineage>
</organism>
<protein>
    <submittedName>
        <fullName evidence="2">Uncharacterized protein</fullName>
    </submittedName>
</protein>
<accession>A0A6G1FAZ1</accession>
<dbReference type="GO" id="GO:0035251">
    <property type="term" value="F:UDP-glucosyltransferase activity"/>
    <property type="evidence" value="ECO:0007669"/>
    <property type="project" value="InterPro"/>
</dbReference>
<dbReference type="PANTHER" id="PTHR48049:SF60">
    <property type="entry name" value="UDP-GLYCOSYLTRANSFERASE 91B1"/>
    <property type="match status" value="1"/>
</dbReference>
<gene>
    <name evidence="2" type="ORF">E2562_022759</name>
</gene>
<dbReference type="Proteomes" id="UP000479710">
    <property type="component" value="Unassembled WGS sequence"/>
</dbReference>
<sequence>MLLDYIASCTKAWSDDDTTTTTSFSSSCSSDSGNIAPPPASSCSCPVSLRTPAARPVEEAASRKARSSRAGLQCRLLGDVGASPCSSSARLLDFFLLKILAHAAVGAFLMHCGYSSVIEGLWFGHPLIMLPLFLDHFPIARYLEGAKKVGMQVARDGKADGPFNRDGVAGIVRAAVVDEESKKLFAANARKLQEVVPETECHERCIDAFIQQHMSYKE</sequence>
<keyword evidence="1" id="KW-0808">Transferase</keyword>
<evidence type="ECO:0000256" key="1">
    <source>
        <dbReference type="ARBA" id="ARBA00022679"/>
    </source>
</evidence>
<reference evidence="2 3" key="1">
    <citation type="submission" date="2019-11" db="EMBL/GenBank/DDBJ databases">
        <title>Whole genome sequence of Oryza granulata.</title>
        <authorList>
            <person name="Li W."/>
        </authorList>
    </citation>
    <scope>NUCLEOTIDE SEQUENCE [LARGE SCALE GENOMIC DNA]</scope>
    <source>
        <strain evidence="3">cv. Menghai</strain>
        <tissue evidence="2">Leaf</tissue>
    </source>
</reference>
<evidence type="ECO:0000313" key="3">
    <source>
        <dbReference type="Proteomes" id="UP000479710"/>
    </source>
</evidence>
<dbReference type="SUPFAM" id="SSF53756">
    <property type="entry name" value="UDP-Glycosyltransferase/glycogen phosphorylase"/>
    <property type="match status" value="1"/>
</dbReference>
<evidence type="ECO:0000313" key="2">
    <source>
        <dbReference type="EMBL" id="KAF0934087.1"/>
    </source>
</evidence>
<dbReference type="AlphaFoldDB" id="A0A6G1FAZ1"/>
<keyword evidence="3" id="KW-1185">Reference proteome</keyword>
<dbReference type="OrthoDB" id="5835829at2759"/>
<comment type="caution">
    <text evidence="2">The sequence shown here is derived from an EMBL/GenBank/DDBJ whole genome shotgun (WGS) entry which is preliminary data.</text>
</comment>